<organism evidence="1 2">
    <name type="scientific">Paenibacillus terrae</name>
    <dbReference type="NCBI Taxonomy" id="159743"/>
    <lineage>
        <taxon>Bacteria</taxon>
        <taxon>Bacillati</taxon>
        <taxon>Bacillota</taxon>
        <taxon>Bacilli</taxon>
        <taxon>Bacillales</taxon>
        <taxon>Paenibacillaceae</taxon>
        <taxon>Paenibacillus</taxon>
    </lineage>
</organism>
<proteinExistence type="predicted"/>
<dbReference type="PATRIC" id="fig|159743.3.peg.1099"/>
<sequence length="139" mass="14719">MAKTVLDYNAAVITPITNGISLPVPISPAGLGIATASVFIDPTIPGAVNNRVELKASIGLRFVGAGNIRTLVRIWRAGKEIYYGLQTNLFDDNIIINVEMVDVAPLGVQNYQLIIENQTPATTAFVSGPLVFSATAYSG</sequence>
<evidence type="ECO:0000313" key="1">
    <source>
        <dbReference type="EMBL" id="KJD46642.1"/>
    </source>
</evidence>
<dbReference type="Proteomes" id="UP000032534">
    <property type="component" value="Unassembled WGS sequence"/>
</dbReference>
<gene>
    <name evidence="1" type="ORF">QD47_05125</name>
</gene>
<protein>
    <recommendedName>
        <fullName evidence="3">Exosporium protein C</fullName>
    </recommendedName>
</protein>
<keyword evidence="2" id="KW-1185">Reference proteome</keyword>
<comment type="caution">
    <text evidence="1">The sequence shown here is derived from an EMBL/GenBank/DDBJ whole genome shotgun (WGS) entry which is preliminary data.</text>
</comment>
<dbReference type="EMBL" id="JTHP01000006">
    <property type="protein sequence ID" value="KJD46642.1"/>
    <property type="molecule type" value="Genomic_DNA"/>
</dbReference>
<accession>A0A0D7X970</accession>
<dbReference type="AlphaFoldDB" id="A0A0D7X970"/>
<dbReference type="RefSeq" id="WP_044645103.1">
    <property type="nucleotide sequence ID" value="NZ_JTHP01000006.1"/>
</dbReference>
<name>A0A0D7X970_9BACL</name>
<evidence type="ECO:0000313" key="2">
    <source>
        <dbReference type="Proteomes" id="UP000032534"/>
    </source>
</evidence>
<evidence type="ECO:0008006" key="3">
    <source>
        <dbReference type="Google" id="ProtNLM"/>
    </source>
</evidence>
<reference evidence="1 2" key="1">
    <citation type="submission" date="2014-11" db="EMBL/GenBank/DDBJ databases">
        <title>Draft Genome Sequences of Paenibacillus polymyxa NRRL B-30509 and Paenibacillus terrae NRRL B-30644, Strains from a Poultry Environment that Produce Tridecaptin A and Paenicidins.</title>
        <authorList>
            <person name="van Belkum M.J."/>
            <person name="Lohans C.T."/>
            <person name="Vederas J.C."/>
        </authorList>
    </citation>
    <scope>NUCLEOTIDE SEQUENCE [LARGE SCALE GENOMIC DNA]</scope>
    <source>
        <strain evidence="1 2">NRRL B-30644</strain>
    </source>
</reference>
<dbReference type="OrthoDB" id="2922920at2"/>